<dbReference type="InterPro" id="IPR036890">
    <property type="entry name" value="HATPase_C_sf"/>
</dbReference>
<keyword evidence="4" id="KW-0808">Transferase</keyword>
<dbReference type="EC" id="2.7.13.3" evidence="2"/>
<proteinExistence type="predicted"/>
<dbReference type="InterPro" id="IPR004358">
    <property type="entry name" value="Sig_transdc_His_kin-like_C"/>
</dbReference>
<dbReference type="InterPro" id="IPR003594">
    <property type="entry name" value="HATPase_dom"/>
</dbReference>
<dbReference type="OrthoDB" id="9770795at2"/>
<evidence type="ECO:0000256" key="2">
    <source>
        <dbReference type="ARBA" id="ARBA00012438"/>
    </source>
</evidence>
<name>A0A1G6GFX7_9GAMM</name>
<accession>A0A1G6GFX7</accession>
<sequence>MATQSLRVKDTDDISVGIPVLPIPLKQDIQLKKLLVKIKKILQSHHVVAILPDCSEARVLTNDQTTVQHTACDPLLFQHLTAVHHHSDSVFDQTHPQYLQYRVYIEQYLGAVNRLVAFAVCDDQSNCIAHICVFDQNHYPFDAGFTELALEFCVDYAEKILLEQKHTALLHTHEQVVTLNFSQTKFLQIIAHDLRAPFHGILGFSEVLAEELDSLDESSVQNISSYLNDTAKATYHLLENLLNWAMAEGGRFVYHPVRFDLKQISQIVSNVLSSLAYSKKIELIDRIPEGSYVYADLNMVTSILQNLVSNALKFTPQDGSGKVVISVKKIERFMALSISDTGLGMNELQKTNIFGKNIKTTLKGTNGEKGTGLGLVLCKRFADLNQGEITVQSKEGIGTTFTVRLPSERPVNAQVVADTLVHV</sequence>
<protein>
    <recommendedName>
        <fullName evidence="2">histidine kinase</fullName>
        <ecNumber evidence="2">2.7.13.3</ecNumber>
    </recommendedName>
</protein>
<dbReference type="SUPFAM" id="SSF55874">
    <property type="entry name" value="ATPase domain of HSP90 chaperone/DNA topoisomerase II/histidine kinase"/>
    <property type="match status" value="1"/>
</dbReference>
<keyword evidence="5" id="KW-0418">Kinase</keyword>
<dbReference type="PROSITE" id="PS50109">
    <property type="entry name" value="HIS_KIN"/>
    <property type="match status" value="1"/>
</dbReference>
<dbReference type="Gene3D" id="3.30.565.10">
    <property type="entry name" value="Histidine kinase-like ATPase, C-terminal domain"/>
    <property type="match status" value="1"/>
</dbReference>
<evidence type="ECO:0000256" key="5">
    <source>
        <dbReference type="ARBA" id="ARBA00022777"/>
    </source>
</evidence>
<evidence type="ECO:0000256" key="4">
    <source>
        <dbReference type="ARBA" id="ARBA00022679"/>
    </source>
</evidence>
<dbReference type="Gene3D" id="1.10.287.130">
    <property type="match status" value="1"/>
</dbReference>
<evidence type="ECO:0000259" key="7">
    <source>
        <dbReference type="PROSITE" id="PS50109"/>
    </source>
</evidence>
<keyword evidence="3" id="KW-0597">Phosphoprotein</keyword>
<dbReference type="Pfam" id="PF02518">
    <property type="entry name" value="HATPase_c"/>
    <property type="match status" value="1"/>
</dbReference>
<dbReference type="STRING" id="1219383.SAMN05421733_10136"/>
<dbReference type="InterPro" id="IPR005467">
    <property type="entry name" value="His_kinase_dom"/>
</dbReference>
<reference evidence="9" key="1">
    <citation type="submission" date="2016-09" db="EMBL/GenBank/DDBJ databases">
        <authorList>
            <person name="Varghese N."/>
            <person name="Submissions S."/>
        </authorList>
    </citation>
    <scope>NUCLEOTIDE SEQUENCE [LARGE SCALE GENOMIC DNA]</scope>
    <source>
        <strain evidence="9">ANC 4422</strain>
    </source>
</reference>
<organism evidence="8 9">
    <name type="scientific">Acinetobacter boissieri</name>
    <dbReference type="NCBI Taxonomy" id="1219383"/>
    <lineage>
        <taxon>Bacteria</taxon>
        <taxon>Pseudomonadati</taxon>
        <taxon>Pseudomonadota</taxon>
        <taxon>Gammaproteobacteria</taxon>
        <taxon>Moraxellales</taxon>
        <taxon>Moraxellaceae</taxon>
        <taxon>Acinetobacter</taxon>
    </lineage>
</organism>
<dbReference type="SMART" id="SM00388">
    <property type="entry name" value="HisKA"/>
    <property type="match status" value="1"/>
</dbReference>
<dbReference type="SMART" id="SM00387">
    <property type="entry name" value="HATPase_c"/>
    <property type="match status" value="1"/>
</dbReference>
<dbReference type="InterPro" id="IPR050736">
    <property type="entry name" value="Sensor_HK_Regulatory"/>
</dbReference>
<dbReference type="PRINTS" id="PR00344">
    <property type="entry name" value="BCTRLSENSOR"/>
</dbReference>
<evidence type="ECO:0000313" key="9">
    <source>
        <dbReference type="Proteomes" id="UP000242501"/>
    </source>
</evidence>
<evidence type="ECO:0000256" key="6">
    <source>
        <dbReference type="ARBA" id="ARBA00023012"/>
    </source>
</evidence>
<dbReference type="EMBL" id="FMYL01000001">
    <property type="protein sequence ID" value="SDB80918.1"/>
    <property type="molecule type" value="Genomic_DNA"/>
</dbReference>
<dbReference type="RefSeq" id="WP_092746315.1">
    <property type="nucleotide sequence ID" value="NZ_FMYL01000001.1"/>
</dbReference>
<comment type="catalytic activity">
    <reaction evidence="1">
        <text>ATP + protein L-histidine = ADP + protein N-phospho-L-histidine.</text>
        <dbReference type="EC" id="2.7.13.3"/>
    </reaction>
</comment>
<keyword evidence="6" id="KW-0902">Two-component regulatory system</keyword>
<dbReference type="InterPro" id="IPR036097">
    <property type="entry name" value="HisK_dim/P_sf"/>
</dbReference>
<evidence type="ECO:0000256" key="3">
    <source>
        <dbReference type="ARBA" id="ARBA00022553"/>
    </source>
</evidence>
<dbReference type="InterPro" id="IPR003661">
    <property type="entry name" value="HisK_dim/P_dom"/>
</dbReference>
<dbReference type="SUPFAM" id="SSF47384">
    <property type="entry name" value="Homodimeric domain of signal transducing histidine kinase"/>
    <property type="match status" value="1"/>
</dbReference>
<gene>
    <name evidence="8" type="ORF">SAMN05421733_10136</name>
</gene>
<evidence type="ECO:0000256" key="1">
    <source>
        <dbReference type="ARBA" id="ARBA00000085"/>
    </source>
</evidence>
<dbReference type="Pfam" id="PF00512">
    <property type="entry name" value="HisKA"/>
    <property type="match status" value="1"/>
</dbReference>
<dbReference type="AlphaFoldDB" id="A0A1G6GFX7"/>
<keyword evidence="9" id="KW-1185">Reference proteome</keyword>
<dbReference type="GO" id="GO:0000155">
    <property type="term" value="F:phosphorelay sensor kinase activity"/>
    <property type="evidence" value="ECO:0007669"/>
    <property type="project" value="InterPro"/>
</dbReference>
<dbReference type="PANTHER" id="PTHR43711:SF31">
    <property type="entry name" value="HISTIDINE KINASE"/>
    <property type="match status" value="1"/>
</dbReference>
<feature type="domain" description="Histidine kinase" evidence="7">
    <location>
        <begin position="189"/>
        <end position="409"/>
    </location>
</feature>
<dbReference type="Proteomes" id="UP000242501">
    <property type="component" value="Unassembled WGS sequence"/>
</dbReference>
<dbReference type="PANTHER" id="PTHR43711">
    <property type="entry name" value="TWO-COMPONENT HISTIDINE KINASE"/>
    <property type="match status" value="1"/>
</dbReference>
<evidence type="ECO:0000313" key="8">
    <source>
        <dbReference type="EMBL" id="SDB80918.1"/>
    </source>
</evidence>
<dbReference type="CDD" id="cd00082">
    <property type="entry name" value="HisKA"/>
    <property type="match status" value="1"/>
</dbReference>